<evidence type="ECO:0000259" key="2">
    <source>
        <dbReference type="Pfam" id="PF21787"/>
    </source>
</evidence>
<keyword evidence="1" id="KW-1133">Transmembrane helix</keyword>
<evidence type="ECO:0000313" key="4">
    <source>
        <dbReference type="EnsemblMetazoa" id="Aqu2.1.13389_001"/>
    </source>
</evidence>
<reference evidence="4" key="1">
    <citation type="submission" date="2017-05" db="UniProtKB">
        <authorList>
            <consortium name="EnsemblMetazoa"/>
        </authorList>
    </citation>
    <scope>IDENTIFICATION</scope>
</reference>
<dbReference type="Pfam" id="PF21787">
    <property type="entry name" value="TNP-like_RNaseH_N"/>
    <property type="match status" value="1"/>
</dbReference>
<dbReference type="InterPro" id="IPR048366">
    <property type="entry name" value="TNP-like_GBD"/>
</dbReference>
<evidence type="ECO:0000256" key="1">
    <source>
        <dbReference type="SAM" id="Phobius"/>
    </source>
</evidence>
<dbReference type="OrthoDB" id="5972980at2759"/>
<protein>
    <submittedName>
        <fullName evidence="4">Uncharacterized protein</fullName>
    </submittedName>
</protein>
<feature type="domain" description="Transposable element P transposase-like GTP-binding insertion" evidence="3">
    <location>
        <begin position="423"/>
        <end position="536"/>
    </location>
</feature>
<dbReference type="InterPro" id="IPR048365">
    <property type="entry name" value="TNP-like_RNaseH_N"/>
</dbReference>
<accession>A0A1X7TG45</accession>
<sequence length="562" mass="65812">MLRLKKEDIDKLLTSGKTVALVELWLNTPTASRRQLLEELRKDPDKQDVADDDYNKHLSDYLHEDIQMHILILHDDVNNHLNWIRAMHRRRQDLRSCRHRYYIHQVDAKQEVALYCSLYINSTGDVTRNVPMLFSVTVVSLYFAEFNMPRCRSKKRIGYYRKKHSVERHKDHLLDEPSEISSNKVTAMKQPSTQGVRYHPFFLRWCISVMLSSPKTYNLIRESEMIVLPSQRTLRDYTNWYQQRLGYQNETFHQISEDYKISELNLAQRHVVLAFDEMKIREGLVFDNVTGNMIGYVDTGNMNNMLKSFEASVKGEDEPKQDVATHMLAVCVRGIFVKLDYPLGQFATTTISGQELYDIIWTAIRKLKEVELEVVLVVADGISTNRKFFKLHSDASCIKDGVVYKAKNIYDPTKFVWFMSDICHLIKTTRNCWENSSKNGTRHLEINGKHILWSHVIDLYNWSREESGLYIGKQLKMEHVKLTSYSRMNVRLAAQVLSKSVADLFKVHRDMIGEPQSVYKDTSETEHFCRMFNYLIFLFGASAFSLVIGWSYLCLKRKIQPR</sequence>
<keyword evidence="1" id="KW-0472">Membrane</keyword>
<dbReference type="eggNOG" id="ENOG502SVQG">
    <property type="taxonomic scope" value="Eukaryota"/>
</dbReference>
<name>A0A1X7TG45_AMPQE</name>
<dbReference type="Pfam" id="PF21788">
    <property type="entry name" value="TNP-like_GBD"/>
    <property type="match status" value="1"/>
</dbReference>
<dbReference type="AlphaFoldDB" id="A0A1X7TG45"/>
<feature type="domain" description="Transposable element P transposase-like RNase H" evidence="2">
    <location>
        <begin position="246"/>
        <end position="391"/>
    </location>
</feature>
<evidence type="ECO:0000259" key="3">
    <source>
        <dbReference type="Pfam" id="PF21788"/>
    </source>
</evidence>
<dbReference type="EnsemblMetazoa" id="Aqu2.1.13389_001">
    <property type="protein sequence ID" value="Aqu2.1.13389_001"/>
    <property type="gene ID" value="Aqu2.1.13389"/>
</dbReference>
<proteinExistence type="predicted"/>
<keyword evidence="1" id="KW-0812">Transmembrane</keyword>
<organism evidence="4">
    <name type="scientific">Amphimedon queenslandica</name>
    <name type="common">Sponge</name>
    <dbReference type="NCBI Taxonomy" id="400682"/>
    <lineage>
        <taxon>Eukaryota</taxon>
        <taxon>Metazoa</taxon>
        <taxon>Porifera</taxon>
        <taxon>Demospongiae</taxon>
        <taxon>Heteroscleromorpha</taxon>
        <taxon>Haplosclerida</taxon>
        <taxon>Niphatidae</taxon>
        <taxon>Amphimedon</taxon>
    </lineage>
</organism>
<feature type="transmembrane region" description="Helical" evidence="1">
    <location>
        <begin position="531"/>
        <end position="555"/>
    </location>
</feature>
<dbReference type="InParanoid" id="A0A1X7TG45"/>